<accession>A0A2K8UE95</accession>
<dbReference type="KEGG" id="tsy:THSYN_25290"/>
<dbReference type="NCBIfam" id="TIGR01955">
    <property type="entry name" value="RfaH"/>
    <property type="match status" value="1"/>
</dbReference>
<dbReference type="CDD" id="cd06091">
    <property type="entry name" value="KOW_NusG"/>
    <property type="match status" value="1"/>
</dbReference>
<sequence>MKTWSVVFTKPRQEAVARENLARQAFLPYLPMLKQPKRLRGRWVEVVEPLFPRYLFVALDFGVQDLSPIRSTLGVVDLVRFGPEPATVPEGIVESLMAAEDPAAACHLVRAEPFQKGDRVTIAAGPFAGIEAIFEAPTGKGRVAVLLDLLGRVARVQIDRNHIVCAPSTSQPAGPA</sequence>
<dbReference type="PANTHER" id="PTHR30265:SF7">
    <property type="entry name" value="TRANSCRIPTION ANTITERMINATION PROTEIN RFAH"/>
    <property type="match status" value="1"/>
</dbReference>
<dbReference type="Proteomes" id="UP000232638">
    <property type="component" value="Chromosome"/>
</dbReference>
<dbReference type="GO" id="GO:0005829">
    <property type="term" value="C:cytosol"/>
    <property type="evidence" value="ECO:0007669"/>
    <property type="project" value="TreeGrafter"/>
</dbReference>
<reference evidence="5 6" key="1">
    <citation type="submission" date="2017-03" db="EMBL/GenBank/DDBJ databases">
        <title>Complete genome sequence of Candidatus 'Thiodictyon syntrophicum' sp. nov. strain Cad16T, a photolithoautotroph purple sulfur bacterium isolated from an alpine meromictic lake.</title>
        <authorList>
            <person name="Luedin S.M."/>
            <person name="Pothier J.F."/>
            <person name="Danza F."/>
            <person name="Storelli N."/>
            <person name="Wittwer M."/>
            <person name="Tonolla M."/>
        </authorList>
    </citation>
    <scope>NUCLEOTIDE SEQUENCE [LARGE SCALE GENOMIC DNA]</scope>
    <source>
        <strain evidence="5 6">Cad16T</strain>
    </source>
</reference>
<keyword evidence="6" id="KW-1185">Reference proteome</keyword>
<dbReference type="InterPro" id="IPR036735">
    <property type="entry name" value="NGN_dom_sf"/>
</dbReference>
<dbReference type="EMBL" id="CP020370">
    <property type="protein sequence ID" value="AUB83918.1"/>
    <property type="molecule type" value="Genomic_DNA"/>
</dbReference>
<evidence type="ECO:0000256" key="3">
    <source>
        <dbReference type="ARBA" id="ARBA00023163"/>
    </source>
</evidence>
<evidence type="ECO:0000256" key="1">
    <source>
        <dbReference type="ARBA" id="ARBA00022814"/>
    </source>
</evidence>
<dbReference type="SUPFAM" id="SSF50104">
    <property type="entry name" value="Translation proteins SH3-like domain"/>
    <property type="match status" value="1"/>
</dbReference>
<dbReference type="Pfam" id="PF02357">
    <property type="entry name" value="NusG"/>
    <property type="match status" value="1"/>
</dbReference>
<dbReference type="OrthoDB" id="9790639at2"/>
<dbReference type="InterPro" id="IPR006645">
    <property type="entry name" value="NGN-like_dom"/>
</dbReference>
<dbReference type="Gene3D" id="3.30.70.940">
    <property type="entry name" value="NusG, N-terminal domain"/>
    <property type="match status" value="1"/>
</dbReference>
<dbReference type="SMART" id="SM00738">
    <property type="entry name" value="NGN"/>
    <property type="match status" value="1"/>
</dbReference>
<protein>
    <submittedName>
        <fullName evidence="5">Transcription/translation regulatory transformer protein RfaH</fullName>
    </submittedName>
</protein>
<dbReference type="InterPro" id="IPR008991">
    <property type="entry name" value="Translation_prot_SH3-like_sf"/>
</dbReference>
<dbReference type="CDD" id="cd09892">
    <property type="entry name" value="NGN_SP_RfaH"/>
    <property type="match status" value="1"/>
</dbReference>
<gene>
    <name evidence="5" type="ORF">THSYN_25290</name>
</gene>
<dbReference type="GO" id="GO:0031564">
    <property type="term" value="P:transcription antitermination"/>
    <property type="evidence" value="ECO:0007669"/>
    <property type="project" value="UniProtKB-KW"/>
</dbReference>
<dbReference type="PANTHER" id="PTHR30265">
    <property type="entry name" value="RHO-INTERACTING TRANSCRIPTION TERMINATION FACTOR NUSG"/>
    <property type="match status" value="1"/>
</dbReference>
<keyword evidence="3" id="KW-0804">Transcription</keyword>
<evidence type="ECO:0000259" key="4">
    <source>
        <dbReference type="SMART" id="SM00738"/>
    </source>
</evidence>
<dbReference type="InterPro" id="IPR043425">
    <property type="entry name" value="NusG-like"/>
</dbReference>
<keyword evidence="1" id="KW-0889">Transcription antitermination</keyword>
<evidence type="ECO:0000256" key="2">
    <source>
        <dbReference type="ARBA" id="ARBA00023015"/>
    </source>
</evidence>
<keyword evidence="2" id="KW-0805">Transcription regulation</keyword>
<evidence type="ECO:0000313" key="5">
    <source>
        <dbReference type="EMBL" id="AUB83918.1"/>
    </source>
</evidence>
<dbReference type="AlphaFoldDB" id="A0A2K8UE95"/>
<proteinExistence type="predicted"/>
<dbReference type="SUPFAM" id="SSF82679">
    <property type="entry name" value="N-utilization substance G protein NusG, N-terminal domain"/>
    <property type="match status" value="1"/>
</dbReference>
<dbReference type="NCBIfam" id="NF006534">
    <property type="entry name" value="PRK09014.1"/>
    <property type="match status" value="1"/>
</dbReference>
<organism evidence="5 6">
    <name type="scientific">Candidatus Thiodictyon syntrophicum</name>
    <dbReference type="NCBI Taxonomy" id="1166950"/>
    <lineage>
        <taxon>Bacteria</taxon>
        <taxon>Pseudomonadati</taxon>
        <taxon>Pseudomonadota</taxon>
        <taxon>Gammaproteobacteria</taxon>
        <taxon>Chromatiales</taxon>
        <taxon>Chromatiaceae</taxon>
        <taxon>Thiodictyon</taxon>
    </lineage>
</organism>
<dbReference type="GO" id="GO:0006354">
    <property type="term" value="P:DNA-templated transcription elongation"/>
    <property type="evidence" value="ECO:0007669"/>
    <property type="project" value="InterPro"/>
</dbReference>
<feature type="domain" description="NusG-like N-terminal" evidence="4">
    <location>
        <begin position="1"/>
        <end position="100"/>
    </location>
</feature>
<dbReference type="InterPro" id="IPR010215">
    <property type="entry name" value="Transcription_antiterm_RfaH"/>
</dbReference>
<name>A0A2K8UE95_9GAMM</name>
<evidence type="ECO:0000313" key="6">
    <source>
        <dbReference type="Proteomes" id="UP000232638"/>
    </source>
</evidence>